<accession>A0A939JH17</accession>
<dbReference type="EMBL" id="JAFLRJ010000326">
    <property type="protein sequence ID" value="MBO0515776.1"/>
    <property type="molecule type" value="Genomic_DNA"/>
</dbReference>
<gene>
    <name evidence="4" type="ORF">J0695_28900</name>
</gene>
<dbReference type="InterPro" id="IPR008979">
    <property type="entry name" value="Galactose-bd-like_sf"/>
</dbReference>
<keyword evidence="1" id="KW-0645">Protease</keyword>
<evidence type="ECO:0000256" key="2">
    <source>
        <dbReference type="ARBA" id="ARBA00022801"/>
    </source>
</evidence>
<reference evidence="4" key="1">
    <citation type="submission" date="2021-03" db="EMBL/GenBank/DDBJ databases">
        <title>Streptomyces poriferae sp. nov., a novel marine sponge-derived Actinobacteria species with anti-MRSA activity.</title>
        <authorList>
            <person name="Sandoval-Powers M."/>
            <person name="Kralova S."/>
            <person name="Nguyen G.-S."/>
            <person name="Fawwal D."/>
            <person name="Degnes K."/>
            <person name="Klinkenberg G."/>
            <person name="Sletta H."/>
            <person name="Wentzel A."/>
            <person name="Liles M.R."/>
        </authorList>
    </citation>
    <scope>NUCLEOTIDE SEQUENCE</scope>
    <source>
        <strain evidence="4">DSM 41794</strain>
    </source>
</reference>
<evidence type="ECO:0000313" key="4">
    <source>
        <dbReference type="EMBL" id="MBO0515776.1"/>
    </source>
</evidence>
<dbReference type="Proteomes" id="UP000664167">
    <property type="component" value="Unassembled WGS sequence"/>
</dbReference>
<keyword evidence="2" id="KW-0378">Hydrolase</keyword>
<evidence type="ECO:0000259" key="3">
    <source>
        <dbReference type="PROSITE" id="PS51829"/>
    </source>
</evidence>
<feature type="non-terminal residue" evidence="4">
    <location>
        <position position="1"/>
    </location>
</feature>
<dbReference type="Gene3D" id="2.60.120.260">
    <property type="entry name" value="Galactose-binding domain-like"/>
    <property type="match status" value="1"/>
</dbReference>
<dbReference type="GO" id="GO:0006508">
    <property type="term" value="P:proteolysis"/>
    <property type="evidence" value="ECO:0007669"/>
    <property type="project" value="UniProtKB-KW"/>
</dbReference>
<proteinExistence type="predicted"/>
<dbReference type="PROSITE" id="PS51829">
    <property type="entry name" value="P_HOMO_B"/>
    <property type="match status" value="1"/>
</dbReference>
<dbReference type="RefSeq" id="WP_206966907.1">
    <property type="nucleotide sequence ID" value="NZ_JAFLRJ010000326.1"/>
</dbReference>
<dbReference type="SUPFAM" id="SSF49785">
    <property type="entry name" value="Galactose-binding domain-like"/>
    <property type="match status" value="1"/>
</dbReference>
<sequence length="56" mass="6060">SAYRLKNSSSGDSADNVIATYTVNASSEAANGTWKLRVQDIAAQDTGYIDSWKLTF</sequence>
<dbReference type="Pfam" id="PF01483">
    <property type="entry name" value="P_proprotein"/>
    <property type="match status" value="1"/>
</dbReference>
<feature type="domain" description="P/Homo B" evidence="3">
    <location>
        <begin position="1"/>
        <end position="56"/>
    </location>
</feature>
<organism evidence="4 5">
    <name type="scientific">Streptomyces beijiangensis</name>
    <dbReference type="NCBI Taxonomy" id="163361"/>
    <lineage>
        <taxon>Bacteria</taxon>
        <taxon>Bacillati</taxon>
        <taxon>Actinomycetota</taxon>
        <taxon>Actinomycetes</taxon>
        <taxon>Kitasatosporales</taxon>
        <taxon>Streptomycetaceae</taxon>
        <taxon>Streptomyces</taxon>
    </lineage>
</organism>
<name>A0A939JH17_9ACTN</name>
<evidence type="ECO:0000256" key="1">
    <source>
        <dbReference type="ARBA" id="ARBA00022670"/>
    </source>
</evidence>
<dbReference type="AlphaFoldDB" id="A0A939JH17"/>
<protein>
    <submittedName>
        <fullName evidence="4">Proprotein convertase P-domain-containing protein</fullName>
    </submittedName>
</protein>
<dbReference type="InterPro" id="IPR002884">
    <property type="entry name" value="P_dom"/>
</dbReference>
<comment type="caution">
    <text evidence="4">The sequence shown here is derived from an EMBL/GenBank/DDBJ whole genome shotgun (WGS) entry which is preliminary data.</text>
</comment>
<keyword evidence="5" id="KW-1185">Reference proteome</keyword>
<dbReference type="GO" id="GO:0004252">
    <property type="term" value="F:serine-type endopeptidase activity"/>
    <property type="evidence" value="ECO:0007669"/>
    <property type="project" value="InterPro"/>
</dbReference>
<evidence type="ECO:0000313" key="5">
    <source>
        <dbReference type="Proteomes" id="UP000664167"/>
    </source>
</evidence>